<dbReference type="Proteomes" id="UP001362999">
    <property type="component" value="Unassembled WGS sequence"/>
</dbReference>
<dbReference type="AlphaFoldDB" id="A0AAW0CV92"/>
<gene>
    <name evidence="2" type="ORF">R3P38DRAFT_3348649</name>
</gene>
<keyword evidence="3" id="KW-1185">Reference proteome</keyword>
<evidence type="ECO:0000313" key="2">
    <source>
        <dbReference type="EMBL" id="KAK7042744.1"/>
    </source>
</evidence>
<evidence type="ECO:0000313" key="3">
    <source>
        <dbReference type="Proteomes" id="UP001362999"/>
    </source>
</evidence>
<accession>A0AAW0CV92</accession>
<comment type="caution">
    <text evidence="2">The sequence shown here is derived from an EMBL/GenBank/DDBJ whole genome shotgun (WGS) entry which is preliminary data.</text>
</comment>
<reference evidence="2 3" key="1">
    <citation type="journal article" date="2024" name="J Genomics">
        <title>Draft genome sequencing and assembly of Favolaschia claudopus CIRM-BRFM 2984 isolated from oak limbs.</title>
        <authorList>
            <person name="Navarro D."/>
            <person name="Drula E."/>
            <person name="Chaduli D."/>
            <person name="Cazenave R."/>
            <person name="Ahrendt S."/>
            <person name="Wang J."/>
            <person name="Lipzen A."/>
            <person name="Daum C."/>
            <person name="Barry K."/>
            <person name="Grigoriev I.V."/>
            <person name="Favel A."/>
            <person name="Rosso M.N."/>
            <person name="Martin F."/>
        </authorList>
    </citation>
    <scope>NUCLEOTIDE SEQUENCE [LARGE SCALE GENOMIC DNA]</scope>
    <source>
        <strain evidence="2 3">CIRM-BRFM 2984</strain>
    </source>
</reference>
<sequence length="341" mass="37961">MCPGLELAYQGCFFAILEGNFDIAGGDGVDSVEQNGGNGCRGSLRLHDAAFQACFETFGDEKSEVEEVGRKKFRRRRTSTDGGGVECRRIVAVTKRKRYCDSDAGGLSLRQGFRYPQNPTFKVDLSAKRRSPRWEGDVRFKIACVEFKTVSHDQGWVSDGSLADPHRIRAGTYRGYTWFEAAIFRPSQLRNSSRARSSLTTGFNGYRAWDSDLEVVHTPPTTATEDDNRQTESTEKETETETKTATARAITRWNIQHNLCASKEHKDHRVVWTSTSTSSSQNGYDDEAANATINSDGSGNGIGFIENLKAGDQIAVISRAMYTSWVNYIKYVEVSVFYGLA</sequence>
<protein>
    <submittedName>
        <fullName evidence="2">Uncharacterized protein</fullName>
    </submittedName>
</protein>
<feature type="compositionally biased region" description="Basic and acidic residues" evidence="1">
    <location>
        <begin position="226"/>
        <end position="242"/>
    </location>
</feature>
<dbReference type="EMBL" id="JAWWNJ010000013">
    <property type="protein sequence ID" value="KAK7042744.1"/>
    <property type="molecule type" value="Genomic_DNA"/>
</dbReference>
<proteinExistence type="predicted"/>
<name>A0AAW0CV92_9AGAR</name>
<evidence type="ECO:0000256" key="1">
    <source>
        <dbReference type="SAM" id="MobiDB-lite"/>
    </source>
</evidence>
<organism evidence="2 3">
    <name type="scientific">Favolaschia claudopus</name>
    <dbReference type="NCBI Taxonomy" id="2862362"/>
    <lineage>
        <taxon>Eukaryota</taxon>
        <taxon>Fungi</taxon>
        <taxon>Dikarya</taxon>
        <taxon>Basidiomycota</taxon>
        <taxon>Agaricomycotina</taxon>
        <taxon>Agaricomycetes</taxon>
        <taxon>Agaricomycetidae</taxon>
        <taxon>Agaricales</taxon>
        <taxon>Marasmiineae</taxon>
        <taxon>Mycenaceae</taxon>
        <taxon>Favolaschia</taxon>
    </lineage>
</organism>
<feature type="region of interest" description="Disordered" evidence="1">
    <location>
        <begin position="218"/>
        <end position="244"/>
    </location>
</feature>